<evidence type="ECO:0000256" key="9">
    <source>
        <dbReference type="ARBA" id="ARBA00023172"/>
    </source>
</evidence>
<sequence>MGGFVDVYSDISSIKGVGPKTADNLRKCGIFNVMDLLLYFPRDYESISSCGNINGEKTNNKVIINCKTIRIERDIRTKTGKTLTTIVFHDGNNILKGKWFNQPYIKNSFRIGNIYTLMGKIEEFRGEMFIANPKLLKNNQNISKVEEKIIPKYPLKSGITNNLVIKLVNIILEDVVIVENLPDYIINKYKLCDLDKAIRVIHNPINLAELDEATKRLKFQELFTYSLKILMLKNYFNENKKGIAFSIAKELNALKDRIPYQLTKAQNRVIREILIDEKKSCPMNRLVQGDVGSGKTIVALISIFNVIKNGYQAVMMAPTEILATQHYDEALKLFEGFGINIKLLCGSVSQKNKQEIKKELASGEIDLIIGTHALIEDDVEFKNLGMVVTDEQHRFGVMQRSRLTNKGANVDTIVMTATPIPRTLSLYLYGDLNVSIIDELPPGRQKIETQYIKQDFKYKAYNFALDEIRKGRQVYIVCPLVEENEELKLSSVENLYTELKEEYFKDISVEILHGKMSPKLKEKIMNEFKEGKTKVIVSTTVIEVGINVPNATLMIIENAERFGLAQLHQLRGRVGRGKHKSYCILIADIKNDIIRKRMEIMKSSNDGFFIAEQDLKIRGAGEIFGFRQHGENGLILADVVQDINLLKLANAEAKRLTESKDDKDINIKNGIYDKIGKSTKYICFN</sequence>
<dbReference type="GO" id="GO:0006281">
    <property type="term" value="P:DNA repair"/>
    <property type="evidence" value="ECO:0007669"/>
    <property type="project" value="UniProtKB-UniRule"/>
</dbReference>
<reference evidence="18 19" key="1">
    <citation type="submission" date="2009-06" db="EMBL/GenBank/DDBJ databases">
        <title>The draft genome of Clostridium carboxidivorans P7.</title>
        <authorList>
            <consortium name="US DOE Joint Genome Institute (JGI-PGF)"/>
            <person name="Lucas S."/>
            <person name="Copeland A."/>
            <person name="Lapidus A."/>
            <person name="Glavina del Rio T."/>
            <person name="Tice H."/>
            <person name="Bruce D."/>
            <person name="Goodwin L."/>
            <person name="Pitluck S."/>
            <person name="Larimer F."/>
            <person name="Land M.L."/>
            <person name="Hauser L."/>
            <person name="Hemme C.L."/>
        </authorList>
    </citation>
    <scope>NUCLEOTIDE SEQUENCE [LARGE SCALE GENOMIC DNA]</scope>
    <source>
        <strain evidence="18 19">P7</strain>
    </source>
</reference>
<dbReference type="Proteomes" id="UP000004198">
    <property type="component" value="Unassembled WGS sequence"/>
</dbReference>
<evidence type="ECO:0000256" key="13">
    <source>
        <dbReference type="ARBA" id="ARBA00034808"/>
    </source>
</evidence>
<dbReference type="EMBL" id="ACVI01000014">
    <property type="protein sequence ID" value="EET88385.1"/>
    <property type="molecule type" value="Genomic_DNA"/>
</dbReference>
<keyword evidence="10 15" id="KW-0234">DNA repair</keyword>
<dbReference type="Gene3D" id="3.40.50.300">
    <property type="entry name" value="P-loop containing nucleotide triphosphate hydrolases"/>
    <property type="match status" value="2"/>
</dbReference>
<keyword evidence="8" id="KW-0238">DNA-binding</keyword>
<evidence type="ECO:0000256" key="7">
    <source>
        <dbReference type="ARBA" id="ARBA00022840"/>
    </source>
</evidence>
<dbReference type="PROSITE" id="PS51194">
    <property type="entry name" value="HELICASE_CTER"/>
    <property type="match status" value="1"/>
</dbReference>
<evidence type="ECO:0000256" key="2">
    <source>
        <dbReference type="ARBA" id="ARBA00017846"/>
    </source>
</evidence>
<dbReference type="InterPro" id="IPR012340">
    <property type="entry name" value="NA-bd_OB-fold"/>
</dbReference>
<dbReference type="PANTHER" id="PTHR47964">
    <property type="entry name" value="ATP-DEPENDENT DNA HELICASE HOMOLOG RECG, CHLOROPLASTIC"/>
    <property type="match status" value="1"/>
</dbReference>
<evidence type="ECO:0000256" key="5">
    <source>
        <dbReference type="ARBA" id="ARBA00022801"/>
    </source>
</evidence>
<dbReference type="SMART" id="SM00490">
    <property type="entry name" value="HELICc"/>
    <property type="match status" value="1"/>
</dbReference>
<dbReference type="STRING" id="536227.Ccar_00660"/>
<dbReference type="eggNOG" id="COG1200">
    <property type="taxonomic scope" value="Bacteria"/>
</dbReference>
<evidence type="ECO:0000256" key="12">
    <source>
        <dbReference type="ARBA" id="ARBA00034617"/>
    </source>
</evidence>
<dbReference type="NCBIfam" id="NF008165">
    <property type="entry name" value="PRK10917.1-3"/>
    <property type="match status" value="1"/>
</dbReference>
<dbReference type="GO" id="GO:0043138">
    <property type="term" value="F:3'-5' DNA helicase activity"/>
    <property type="evidence" value="ECO:0007669"/>
    <property type="project" value="UniProtKB-EC"/>
</dbReference>
<dbReference type="InterPro" id="IPR004609">
    <property type="entry name" value="ATP-dep_DNA_helicase_RecG"/>
</dbReference>
<dbReference type="Pfam" id="PF00270">
    <property type="entry name" value="DEAD"/>
    <property type="match status" value="1"/>
</dbReference>
<dbReference type="Pfam" id="PF00271">
    <property type="entry name" value="Helicase_C"/>
    <property type="match status" value="1"/>
</dbReference>
<keyword evidence="4 15" id="KW-0227">DNA damage</keyword>
<evidence type="ECO:0000259" key="16">
    <source>
        <dbReference type="PROSITE" id="PS51192"/>
    </source>
</evidence>
<evidence type="ECO:0000256" key="4">
    <source>
        <dbReference type="ARBA" id="ARBA00022763"/>
    </source>
</evidence>
<dbReference type="SUPFAM" id="SSF52540">
    <property type="entry name" value="P-loop containing nucleoside triphosphate hydrolases"/>
    <property type="match status" value="2"/>
</dbReference>
<evidence type="ECO:0000256" key="1">
    <source>
        <dbReference type="ARBA" id="ARBA00007504"/>
    </source>
</evidence>
<evidence type="ECO:0000313" key="18">
    <source>
        <dbReference type="EMBL" id="EET88385.1"/>
    </source>
</evidence>
<dbReference type="InterPro" id="IPR011545">
    <property type="entry name" value="DEAD/DEAH_box_helicase_dom"/>
</dbReference>
<accession>C6PR21</accession>
<evidence type="ECO:0000256" key="6">
    <source>
        <dbReference type="ARBA" id="ARBA00022806"/>
    </source>
</evidence>
<comment type="function">
    <text evidence="15">Plays a critical role in recombination and DNA repair. Helps process Holliday junction intermediates to mature products by catalyzing branch migration. Has replication fork regression activity, unwinds stalled or blocked replication forks to make a HJ that can be resolved. Has a DNA unwinding activity characteristic of a DNA helicase with 3'-5' polarity.</text>
</comment>
<comment type="similarity">
    <text evidence="1 15">Belongs to the helicase family. RecG subfamily.</text>
</comment>
<dbReference type="CDD" id="cd04488">
    <property type="entry name" value="RecG_wedge_OBF"/>
    <property type="match status" value="1"/>
</dbReference>
<dbReference type="SMART" id="SM00487">
    <property type="entry name" value="DEXDc"/>
    <property type="match status" value="1"/>
</dbReference>
<keyword evidence="11" id="KW-0413">Isomerase</keyword>
<evidence type="ECO:0000259" key="17">
    <source>
        <dbReference type="PROSITE" id="PS51194"/>
    </source>
</evidence>
<protein>
    <recommendedName>
        <fullName evidence="2 15">ATP-dependent DNA helicase RecG</fullName>
        <ecNumber evidence="13 15">5.6.2.4</ecNumber>
    </recommendedName>
</protein>
<evidence type="ECO:0000256" key="3">
    <source>
        <dbReference type="ARBA" id="ARBA00022741"/>
    </source>
</evidence>
<evidence type="ECO:0000256" key="15">
    <source>
        <dbReference type="RuleBase" id="RU363016"/>
    </source>
</evidence>
<keyword evidence="19" id="KW-1185">Reference proteome</keyword>
<organism evidence="18 19">
    <name type="scientific">Clostridium carboxidivorans P7</name>
    <dbReference type="NCBI Taxonomy" id="536227"/>
    <lineage>
        <taxon>Bacteria</taxon>
        <taxon>Bacillati</taxon>
        <taxon>Bacillota</taxon>
        <taxon>Clostridia</taxon>
        <taxon>Eubacteriales</taxon>
        <taxon>Clostridiaceae</taxon>
        <taxon>Clostridium</taxon>
    </lineage>
</organism>
<gene>
    <name evidence="18" type="ORF">CcarbDRAFT_1238</name>
</gene>
<dbReference type="InterPro" id="IPR033454">
    <property type="entry name" value="RecG_wedge"/>
</dbReference>
<evidence type="ECO:0000256" key="11">
    <source>
        <dbReference type="ARBA" id="ARBA00023235"/>
    </source>
</evidence>
<keyword evidence="7 15" id="KW-0067">ATP-binding</keyword>
<dbReference type="EC" id="5.6.2.4" evidence="13 15"/>
<dbReference type="GO" id="GO:0005524">
    <property type="term" value="F:ATP binding"/>
    <property type="evidence" value="ECO:0007669"/>
    <property type="project" value="UniProtKB-KW"/>
</dbReference>
<dbReference type="AlphaFoldDB" id="C6PR21"/>
<evidence type="ECO:0000256" key="14">
    <source>
        <dbReference type="ARBA" id="ARBA00048988"/>
    </source>
</evidence>
<keyword evidence="9 15" id="KW-0233">DNA recombination</keyword>
<evidence type="ECO:0000256" key="10">
    <source>
        <dbReference type="ARBA" id="ARBA00023204"/>
    </source>
</evidence>
<dbReference type="PANTHER" id="PTHR47964:SF1">
    <property type="entry name" value="ATP-DEPENDENT DNA HELICASE HOMOLOG RECG, CHLOROPLASTIC"/>
    <property type="match status" value="1"/>
</dbReference>
<comment type="catalytic activity">
    <reaction evidence="14 15">
        <text>ATP + H2O = ADP + phosphate + H(+)</text>
        <dbReference type="Rhea" id="RHEA:13065"/>
        <dbReference type="ChEBI" id="CHEBI:15377"/>
        <dbReference type="ChEBI" id="CHEBI:15378"/>
        <dbReference type="ChEBI" id="CHEBI:30616"/>
        <dbReference type="ChEBI" id="CHEBI:43474"/>
        <dbReference type="ChEBI" id="CHEBI:456216"/>
        <dbReference type="EC" id="5.6.2.4"/>
    </reaction>
</comment>
<feature type="domain" description="Helicase C-terminal" evidence="17">
    <location>
        <begin position="460"/>
        <end position="616"/>
    </location>
</feature>
<evidence type="ECO:0000256" key="8">
    <source>
        <dbReference type="ARBA" id="ARBA00023125"/>
    </source>
</evidence>
<keyword evidence="5 15" id="KW-0378">Hydrolase</keyword>
<dbReference type="InterPro" id="IPR001650">
    <property type="entry name" value="Helicase_C-like"/>
</dbReference>
<dbReference type="InterPro" id="IPR014001">
    <property type="entry name" value="Helicase_ATP-bd"/>
</dbReference>
<keyword evidence="6 15" id="KW-0347">Helicase</keyword>
<dbReference type="Gene3D" id="2.40.50.140">
    <property type="entry name" value="Nucleic acid-binding proteins"/>
    <property type="match status" value="1"/>
</dbReference>
<comment type="catalytic activity">
    <reaction evidence="12 15">
        <text>Couples ATP hydrolysis with the unwinding of duplex DNA by translocating in the 3'-5' direction.</text>
        <dbReference type="EC" id="5.6.2.4"/>
    </reaction>
</comment>
<evidence type="ECO:0000313" key="19">
    <source>
        <dbReference type="Proteomes" id="UP000004198"/>
    </source>
</evidence>
<feature type="domain" description="Helicase ATP-binding" evidence="16">
    <location>
        <begin position="276"/>
        <end position="437"/>
    </location>
</feature>
<dbReference type="GO" id="GO:0016887">
    <property type="term" value="F:ATP hydrolysis activity"/>
    <property type="evidence" value="ECO:0007669"/>
    <property type="project" value="RHEA"/>
</dbReference>
<dbReference type="NCBIfam" id="NF008168">
    <property type="entry name" value="PRK10917.2-2"/>
    <property type="match status" value="1"/>
</dbReference>
<name>C6PR21_9CLOT</name>
<dbReference type="SUPFAM" id="SSF50249">
    <property type="entry name" value="Nucleic acid-binding proteins"/>
    <property type="match status" value="1"/>
</dbReference>
<dbReference type="NCBIfam" id="TIGR00643">
    <property type="entry name" value="recG"/>
    <property type="match status" value="1"/>
</dbReference>
<dbReference type="InterPro" id="IPR045562">
    <property type="entry name" value="RecG_dom3_C"/>
</dbReference>
<dbReference type="Pfam" id="PF19833">
    <property type="entry name" value="RecG_dom3_C"/>
    <property type="match status" value="1"/>
</dbReference>
<dbReference type="InterPro" id="IPR047112">
    <property type="entry name" value="RecG/Mfd"/>
</dbReference>
<dbReference type="Pfam" id="PF17191">
    <property type="entry name" value="RecG_wedge"/>
    <property type="match status" value="1"/>
</dbReference>
<dbReference type="InterPro" id="IPR027417">
    <property type="entry name" value="P-loop_NTPase"/>
</dbReference>
<proteinExistence type="inferred from homology"/>
<keyword evidence="3 15" id="KW-0547">Nucleotide-binding</keyword>
<dbReference type="PROSITE" id="PS51192">
    <property type="entry name" value="HELICASE_ATP_BIND_1"/>
    <property type="match status" value="1"/>
</dbReference>
<dbReference type="GO" id="GO:0006310">
    <property type="term" value="P:DNA recombination"/>
    <property type="evidence" value="ECO:0007669"/>
    <property type="project" value="UniProtKB-UniRule"/>
</dbReference>
<dbReference type="GO" id="GO:0003677">
    <property type="term" value="F:DNA binding"/>
    <property type="evidence" value="ECO:0007669"/>
    <property type="project" value="UniProtKB-KW"/>
</dbReference>
<comment type="caution">
    <text evidence="18">The sequence shown here is derived from an EMBL/GenBank/DDBJ whole genome shotgun (WGS) entry which is preliminary data.</text>
</comment>
<dbReference type="CDD" id="cd17992">
    <property type="entry name" value="DEXHc_RecG"/>
    <property type="match status" value="1"/>
</dbReference>